<reference evidence="5" key="1">
    <citation type="submission" date="2016-11" db="UniProtKB">
        <authorList>
            <consortium name="WormBaseParasite"/>
        </authorList>
    </citation>
    <scope>IDENTIFICATION</scope>
</reference>
<evidence type="ECO:0000313" key="3">
    <source>
        <dbReference type="Proteomes" id="UP000095284"/>
    </source>
</evidence>
<keyword evidence="1" id="KW-0732">Signal</keyword>
<dbReference type="SMR" id="A0A1I7SL14"/>
<dbReference type="AlphaFoldDB" id="A0A1I7SL14"/>
<dbReference type="OrthoDB" id="10336677at2759"/>
<accession>A0A1I7SL14</accession>
<dbReference type="EMBL" id="CAJFCV020000006">
    <property type="protein sequence ID" value="CAG9129333.1"/>
    <property type="molecule type" value="Genomic_DNA"/>
</dbReference>
<keyword evidence="4" id="KW-1185">Reference proteome</keyword>
<evidence type="ECO:0000313" key="2">
    <source>
        <dbReference type="EMBL" id="CAD5233874.1"/>
    </source>
</evidence>
<sequence length="162" mass="18323">MSFSLEYSVFLFVLVAVTVVNGCRLDPNLLVENYESHLENASLELNVPEFYQQLTSASVEFNTSTDPTELGEVMFNNWYTFEKVYRSALDKGGLPSNLIDFAVTEARLYCLVRSAQAQDKIDAKHKDLSINYKILSEGEKAIVERALPNAAEMVTSPENWRK</sequence>
<dbReference type="Proteomes" id="UP000659654">
    <property type="component" value="Unassembled WGS sequence"/>
</dbReference>
<dbReference type="WBParaSite" id="BXY_1374600.1">
    <property type="protein sequence ID" value="BXY_1374600.1"/>
    <property type="gene ID" value="BXY_1374600"/>
</dbReference>
<feature type="signal peptide" evidence="1">
    <location>
        <begin position="1"/>
        <end position="22"/>
    </location>
</feature>
<organism evidence="3 5">
    <name type="scientific">Bursaphelenchus xylophilus</name>
    <name type="common">Pinewood nematode worm</name>
    <name type="synonym">Aphelenchoides xylophilus</name>
    <dbReference type="NCBI Taxonomy" id="6326"/>
    <lineage>
        <taxon>Eukaryota</taxon>
        <taxon>Metazoa</taxon>
        <taxon>Ecdysozoa</taxon>
        <taxon>Nematoda</taxon>
        <taxon>Chromadorea</taxon>
        <taxon>Rhabditida</taxon>
        <taxon>Tylenchina</taxon>
        <taxon>Tylenchomorpha</taxon>
        <taxon>Aphelenchoidea</taxon>
        <taxon>Aphelenchoididae</taxon>
        <taxon>Bursaphelenchus</taxon>
    </lineage>
</organism>
<reference evidence="2" key="2">
    <citation type="submission" date="2020-09" db="EMBL/GenBank/DDBJ databases">
        <authorList>
            <person name="Kikuchi T."/>
        </authorList>
    </citation>
    <scope>NUCLEOTIDE SEQUENCE</scope>
    <source>
        <strain evidence="2">Ka4C1</strain>
    </source>
</reference>
<dbReference type="Proteomes" id="UP000095284">
    <property type="component" value="Unplaced"/>
</dbReference>
<protein>
    <submittedName>
        <fullName evidence="2">(pine wood nematode) hypothetical protein</fullName>
    </submittedName>
</protein>
<dbReference type="Proteomes" id="UP000582659">
    <property type="component" value="Unassembled WGS sequence"/>
</dbReference>
<dbReference type="EMBL" id="CAJFDI010000006">
    <property type="protein sequence ID" value="CAD5233874.1"/>
    <property type="molecule type" value="Genomic_DNA"/>
</dbReference>
<evidence type="ECO:0000313" key="4">
    <source>
        <dbReference type="Proteomes" id="UP000659654"/>
    </source>
</evidence>
<evidence type="ECO:0000256" key="1">
    <source>
        <dbReference type="SAM" id="SignalP"/>
    </source>
</evidence>
<name>A0A1I7SL14_BURXY</name>
<feature type="chain" id="PRO_5036022206" evidence="1">
    <location>
        <begin position="23"/>
        <end position="162"/>
    </location>
</feature>
<gene>
    <name evidence="2" type="ORF">BXYJ_LOCUS13965</name>
</gene>
<evidence type="ECO:0000313" key="5">
    <source>
        <dbReference type="WBParaSite" id="BXY_1374600.1"/>
    </source>
</evidence>
<proteinExistence type="predicted"/>